<evidence type="ECO:0008006" key="2">
    <source>
        <dbReference type="Google" id="ProtNLM"/>
    </source>
</evidence>
<dbReference type="GO" id="GO:0006231">
    <property type="term" value="P:dTMP biosynthetic process"/>
    <property type="evidence" value="ECO:0007669"/>
    <property type="project" value="InterPro"/>
</dbReference>
<accession>A0A381XBK0</accession>
<protein>
    <recommendedName>
        <fullName evidence="2">Thymidylate synthase complementing protein ThyX</fullName>
    </recommendedName>
</protein>
<dbReference type="InterPro" id="IPR003669">
    <property type="entry name" value="Thymidylate_synthase_ThyX"/>
</dbReference>
<dbReference type="CDD" id="cd20175">
    <property type="entry name" value="ThyX"/>
    <property type="match status" value="2"/>
</dbReference>
<proteinExistence type="predicted"/>
<dbReference type="GO" id="GO:0050660">
    <property type="term" value="F:flavin adenine dinucleotide binding"/>
    <property type="evidence" value="ECO:0007669"/>
    <property type="project" value="InterPro"/>
</dbReference>
<organism evidence="1">
    <name type="scientific">marine metagenome</name>
    <dbReference type="NCBI Taxonomy" id="408172"/>
    <lineage>
        <taxon>unclassified sequences</taxon>
        <taxon>metagenomes</taxon>
        <taxon>ecological metagenomes</taxon>
    </lineage>
</organism>
<sequence>MTEEELAVVFAMTSRRPEPFDEIAQIVTAEKAEKFHERWVLGYGHASVAEHAVLHMAVENLSRLSADTLEDNRLSSYTEKSSRYQLFSRDYYHIPSELDTRIELRDMFKETCDHLFAVYEELISGVSELLKGERTPRENETDKTYGFRLRREAIDSCRFVLPAATLTNIGMTINARSLEHAISKLLSSSTNEEKDLGNALKEKGMEITPTLIKYAEYNDYMAAAVARGKNFPDEENSETESIIDAKLINYDVDAERKVIAALIYRYSNLSYERAFLNSANMSDEDRRKLLMDNLSSLGPHDSPGRELEMVDYTFEMTMDYGAFREFKRHRMQSYIPQPFSPNLGIFIPPLITGSNLESTFRSAIAKAEEGYYRLETRLPHVAPYLLTHAHRRRLITKINLRECYHLFKLRTQRQAHFSLRKVMDKALRLVVEVHPELFRHLSLRDIPDWWPYRTDSEI</sequence>
<dbReference type="GO" id="GO:0004799">
    <property type="term" value="F:thymidylate synthase activity"/>
    <property type="evidence" value="ECO:0007669"/>
    <property type="project" value="TreeGrafter"/>
</dbReference>
<dbReference type="InterPro" id="IPR036098">
    <property type="entry name" value="Thymidylate_synthase_ThyX_sf"/>
</dbReference>
<dbReference type="Gene3D" id="3.30.1360.170">
    <property type="match status" value="2"/>
</dbReference>
<gene>
    <name evidence="1" type="ORF">METZ01_LOCUS114735</name>
</gene>
<name>A0A381XBK0_9ZZZZ</name>
<dbReference type="PROSITE" id="PS51331">
    <property type="entry name" value="THYX"/>
    <property type="match status" value="2"/>
</dbReference>
<dbReference type="Pfam" id="PF02511">
    <property type="entry name" value="Thy1"/>
    <property type="match status" value="2"/>
</dbReference>
<dbReference type="AlphaFoldDB" id="A0A381XBK0"/>
<dbReference type="PANTHER" id="PTHR34934">
    <property type="entry name" value="FLAVIN-DEPENDENT THYMIDYLATE SYNTHASE"/>
    <property type="match status" value="1"/>
</dbReference>
<reference evidence="1" key="1">
    <citation type="submission" date="2018-05" db="EMBL/GenBank/DDBJ databases">
        <authorList>
            <person name="Lanie J.A."/>
            <person name="Ng W.-L."/>
            <person name="Kazmierczak K.M."/>
            <person name="Andrzejewski T.M."/>
            <person name="Davidsen T.M."/>
            <person name="Wayne K.J."/>
            <person name="Tettelin H."/>
            <person name="Glass J.I."/>
            <person name="Rusch D."/>
            <person name="Podicherti R."/>
            <person name="Tsui H.-C.T."/>
            <person name="Winkler M.E."/>
        </authorList>
    </citation>
    <scope>NUCLEOTIDE SEQUENCE</scope>
</reference>
<dbReference type="EMBL" id="UINC01014520">
    <property type="protein sequence ID" value="SVA61881.1"/>
    <property type="molecule type" value="Genomic_DNA"/>
</dbReference>
<dbReference type="SUPFAM" id="SSF69796">
    <property type="entry name" value="Thymidylate synthase-complementing protein Thy1"/>
    <property type="match status" value="2"/>
</dbReference>
<dbReference type="GO" id="GO:0050797">
    <property type="term" value="F:thymidylate synthase (FAD) activity"/>
    <property type="evidence" value="ECO:0007669"/>
    <property type="project" value="InterPro"/>
</dbReference>
<dbReference type="PANTHER" id="PTHR34934:SF1">
    <property type="entry name" value="FLAVIN-DEPENDENT THYMIDYLATE SYNTHASE"/>
    <property type="match status" value="1"/>
</dbReference>
<evidence type="ECO:0000313" key="1">
    <source>
        <dbReference type="EMBL" id="SVA61881.1"/>
    </source>
</evidence>
<dbReference type="GO" id="GO:0070402">
    <property type="term" value="F:NADPH binding"/>
    <property type="evidence" value="ECO:0007669"/>
    <property type="project" value="TreeGrafter"/>
</dbReference>